<evidence type="ECO:0000313" key="8">
    <source>
        <dbReference type="EMBL" id="CAJ0862707.1"/>
    </source>
</evidence>
<comment type="subcellular location">
    <subcellularLocation>
        <location evidence="1">Cell membrane</location>
        <topology evidence="1">Multi-pass membrane protein</topology>
    </subcellularLocation>
</comment>
<dbReference type="GO" id="GO:0005886">
    <property type="term" value="C:plasma membrane"/>
    <property type="evidence" value="ECO:0007669"/>
    <property type="project" value="UniProtKB-SubCell"/>
</dbReference>
<protein>
    <recommendedName>
        <fullName evidence="12">GlsB/YeaQ/YmgE family stress response membrane protein</fullName>
    </recommendedName>
</protein>
<keyword evidence="3" id="KW-1003">Cell membrane</keyword>
<keyword evidence="6 7" id="KW-0472">Membrane</keyword>
<dbReference type="PANTHER" id="PTHR33884:SF7">
    <property type="entry name" value="BSL8023 PROTEIN"/>
    <property type="match status" value="1"/>
</dbReference>
<feature type="transmembrane region" description="Helical" evidence="7">
    <location>
        <begin position="29"/>
        <end position="48"/>
    </location>
</feature>
<evidence type="ECO:0000256" key="4">
    <source>
        <dbReference type="ARBA" id="ARBA00022692"/>
    </source>
</evidence>
<name>A0AAD2C5X7_9RALS</name>
<dbReference type="Proteomes" id="UP001189792">
    <property type="component" value="Unassembled WGS sequence"/>
</dbReference>
<comment type="similarity">
    <text evidence="2">Belongs to the UPF0410 family.</text>
</comment>
<evidence type="ECO:0000313" key="9">
    <source>
        <dbReference type="EMBL" id="CAJ0870083.1"/>
    </source>
</evidence>
<dbReference type="PANTHER" id="PTHR33884">
    <property type="entry name" value="UPF0410 PROTEIN YMGE"/>
    <property type="match status" value="1"/>
</dbReference>
<evidence type="ECO:0000313" key="10">
    <source>
        <dbReference type="Proteomes" id="UP001189792"/>
    </source>
</evidence>
<proteinExistence type="inferred from homology"/>
<dbReference type="Proteomes" id="UP001190491">
    <property type="component" value="Unassembled WGS sequence"/>
</dbReference>
<evidence type="ECO:0000256" key="2">
    <source>
        <dbReference type="ARBA" id="ARBA00011006"/>
    </source>
</evidence>
<dbReference type="EMBL" id="CAUDKO010000003">
    <property type="protein sequence ID" value="CAJ0862707.1"/>
    <property type="molecule type" value="Genomic_DNA"/>
</dbReference>
<keyword evidence="4 7" id="KW-0812">Transmembrane</keyword>
<dbReference type="AlphaFoldDB" id="A0AAD2C5X7"/>
<accession>A0AAD2C5X7</accession>
<evidence type="ECO:0000256" key="1">
    <source>
        <dbReference type="ARBA" id="ARBA00004651"/>
    </source>
</evidence>
<keyword evidence="10" id="KW-1185">Reference proteome</keyword>
<sequence>MQLLCITILIGFLAGLVARWWVTPRCGASGFILTIMVGIAGALAAAFLGQLMRWYEPGQLAGFVSAMVGAIILLAGYHVLARER</sequence>
<feature type="transmembrane region" description="Helical" evidence="7">
    <location>
        <begin position="60"/>
        <end position="80"/>
    </location>
</feature>
<dbReference type="EMBL" id="CAUDLI010000003">
    <property type="protein sequence ID" value="CAJ0870083.1"/>
    <property type="molecule type" value="Genomic_DNA"/>
</dbReference>
<evidence type="ECO:0000256" key="6">
    <source>
        <dbReference type="ARBA" id="ARBA00023136"/>
    </source>
</evidence>
<dbReference type="InterPro" id="IPR007341">
    <property type="entry name" value="Transgly_assoc"/>
</dbReference>
<evidence type="ECO:0000256" key="7">
    <source>
        <dbReference type="SAM" id="Phobius"/>
    </source>
</evidence>
<gene>
    <name evidence="9" type="ORF">R77564_01630</name>
    <name evidence="8" type="ORF">R77567_01674</name>
</gene>
<organism evidence="8 11">
    <name type="scientific">Ralstonia flatus</name>
    <dbReference type="NCBI Taxonomy" id="3058601"/>
    <lineage>
        <taxon>Bacteria</taxon>
        <taxon>Pseudomonadati</taxon>
        <taxon>Pseudomonadota</taxon>
        <taxon>Betaproteobacteria</taxon>
        <taxon>Burkholderiales</taxon>
        <taxon>Burkholderiaceae</taxon>
        <taxon>Ralstonia</taxon>
    </lineage>
</organism>
<evidence type="ECO:0000313" key="11">
    <source>
        <dbReference type="Proteomes" id="UP001190491"/>
    </source>
</evidence>
<evidence type="ECO:0008006" key="12">
    <source>
        <dbReference type="Google" id="ProtNLM"/>
    </source>
</evidence>
<dbReference type="RefSeq" id="WP_206275495.1">
    <property type="nucleotide sequence ID" value="NZ_CAUDKO010000003.1"/>
</dbReference>
<comment type="caution">
    <text evidence="8">The sequence shown here is derived from an EMBL/GenBank/DDBJ whole genome shotgun (WGS) entry which is preliminary data.</text>
</comment>
<dbReference type="Pfam" id="PF04226">
    <property type="entry name" value="Transgly_assoc"/>
    <property type="match status" value="1"/>
</dbReference>
<keyword evidence="5 7" id="KW-1133">Transmembrane helix</keyword>
<evidence type="ECO:0000256" key="5">
    <source>
        <dbReference type="ARBA" id="ARBA00022989"/>
    </source>
</evidence>
<reference evidence="8 10" key="1">
    <citation type="submission" date="2023-07" db="EMBL/GenBank/DDBJ databases">
        <authorList>
            <person name="Peeters C."/>
        </authorList>
    </citation>
    <scope>NUCLEOTIDE SEQUENCE</scope>
    <source>
        <strain evidence="9 10">LMG 32965</strain>
        <strain evidence="8">R-77567</strain>
    </source>
</reference>
<evidence type="ECO:0000256" key="3">
    <source>
        <dbReference type="ARBA" id="ARBA00022475"/>
    </source>
</evidence>